<dbReference type="OrthoDB" id="6242193at2759"/>
<dbReference type="InterPro" id="IPR027124">
    <property type="entry name" value="Swc5/CFDP1/2"/>
</dbReference>
<dbReference type="PANTHER" id="PTHR23227:SF67">
    <property type="entry name" value="CRANIOFACIAL DEVELOPMENT PROTEIN 2-LIKE"/>
    <property type="match status" value="1"/>
</dbReference>
<feature type="region of interest" description="Disordered" evidence="1">
    <location>
        <begin position="1"/>
        <end position="21"/>
    </location>
</feature>
<protein>
    <submittedName>
        <fullName evidence="2">Craniofacial development protein 2</fullName>
    </submittedName>
</protein>
<dbReference type="PANTHER" id="PTHR23227">
    <property type="entry name" value="BUCENTAUR RELATED"/>
    <property type="match status" value="1"/>
</dbReference>
<dbReference type="AlphaFoldDB" id="A0A8S3Q363"/>
<dbReference type="CDD" id="cd09076">
    <property type="entry name" value="L1-EN"/>
    <property type="match status" value="1"/>
</dbReference>
<reference evidence="2" key="1">
    <citation type="submission" date="2021-03" db="EMBL/GenBank/DDBJ databases">
        <authorList>
            <person name="Bekaert M."/>
        </authorList>
    </citation>
    <scope>NUCLEOTIDE SEQUENCE</scope>
</reference>
<keyword evidence="3" id="KW-1185">Reference proteome</keyword>
<evidence type="ECO:0000256" key="1">
    <source>
        <dbReference type="SAM" id="MobiDB-lite"/>
    </source>
</evidence>
<evidence type="ECO:0000313" key="3">
    <source>
        <dbReference type="Proteomes" id="UP000683360"/>
    </source>
</evidence>
<dbReference type="Proteomes" id="UP000683360">
    <property type="component" value="Unassembled WGS sequence"/>
</dbReference>
<proteinExistence type="predicted"/>
<feature type="compositionally biased region" description="Basic and acidic residues" evidence="1">
    <location>
        <begin position="385"/>
        <end position="403"/>
    </location>
</feature>
<gene>
    <name evidence="2" type="ORF">MEDL_5035</name>
</gene>
<feature type="compositionally biased region" description="Polar residues" evidence="1">
    <location>
        <begin position="1"/>
        <end position="10"/>
    </location>
</feature>
<organism evidence="2 3">
    <name type="scientific">Mytilus edulis</name>
    <name type="common">Blue mussel</name>
    <dbReference type="NCBI Taxonomy" id="6550"/>
    <lineage>
        <taxon>Eukaryota</taxon>
        <taxon>Metazoa</taxon>
        <taxon>Spiralia</taxon>
        <taxon>Lophotrochozoa</taxon>
        <taxon>Mollusca</taxon>
        <taxon>Bivalvia</taxon>
        <taxon>Autobranchia</taxon>
        <taxon>Pteriomorphia</taxon>
        <taxon>Mytilida</taxon>
        <taxon>Mytiloidea</taxon>
        <taxon>Mytilidae</taxon>
        <taxon>Mytilinae</taxon>
        <taxon>Mytilus</taxon>
    </lineage>
</organism>
<dbReference type="InterPro" id="IPR036691">
    <property type="entry name" value="Endo/exonu/phosph_ase_sf"/>
</dbReference>
<dbReference type="GO" id="GO:0003824">
    <property type="term" value="F:catalytic activity"/>
    <property type="evidence" value="ECO:0007669"/>
    <property type="project" value="InterPro"/>
</dbReference>
<comment type="caution">
    <text evidence="2">The sequence shown here is derived from an EMBL/GenBank/DDBJ whole genome shotgun (WGS) entry which is preliminary data.</text>
</comment>
<dbReference type="Gene3D" id="3.60.10.10">
    <property type="entry name" value="Endonuclease/exonuclease/phosphatase"/>
    <property type="match status" value="1"/>
</dbReference>
<name>A0A8S3Q363_MYTED</name>
<dbReference type="EMBL" id="CAJPWZ010000300">
    <property type="protein sequence ID" value="CAG2189675.1"/>
    <property type="molecule type" value="Genomic_DNA"/>
</dbReference>
<feature type="region of interest" description="Disordered" evidence="1">
    <location>
        <begin position="385"/>
        <end position="424"/>
    </location>
</feature>
<feature type="compositionally biased region" description="Basic and acidic residues" evidence="1">
    <location>
        <begin position="413"/>
        <end position="424"/>
    </location>
</feature>
<sequence length="705" mass="81490">MTGCTGSNMIVQGESPTRETLDRNQNLMDPKKTIKIGAWNVRTMFQVSKTAQVIREMERYQLGILGISECRWTESGKIITQGHTIIYSGRNDNQHTEGVAIIMNKECTKSLIEWEPINERLIRARFNSSYAKTTIIQCYSPTNDTEEEINDAYYEALQAQISKTPLHDVLLIIGDQNAKVGKLNTEHERAMGKEGHGVMNENGERLANMCSTNGLVIGGTLFKHKDIHKITWNSPNNRDKNQIDHIIINGKWRRSLLDTRAFRGADVNSDHHLVIAKLQLKLKKVTDNNKPGRKILNVNRLKEPEIKQKFVIELRNRFRVLEDLDQTEDSSIEKKWENIKEVYQNTSEKIIGFRKSSSKQWLTSDTWKAVDERAKLKEKVLSTRSSRLKEQTQKEYAEKDKEVKKRARKDKKNHLEERAEEAEKAAARGDLSTVYKITKELCGQSKQPPPCYLEQHLKNNNQTFEDFLNQNQHDIYHLCYDSKCCQCRPGPLQRKKRIVFASQMELLFDKNKQLSNHKTTRRSDFCCCYAKKSVTTAVLDLTLARCLLKNCCIDMFWYSCLDFKGVTLERFLNSNKHVLYHLWKSNTKCCKCQPDFIFRCNAPMIIDSEWNQMFSSTLPPCENDRKHPAIGAMSICTFTASQCVTVQQMHLELQNIIIQFSCSTRKSVEKLIDLRNLTFGHVKKPVCHVLNSTHLLAKLKMPYLI</sequence>
<evidence type="ECO:0000313" key="2">
    <source>
        <dbReference type="EMBL" id="CAG2189675.1"/>
    </source>
</evidence>
<accession>A0A8S3Q363</accession>
<dbReference type="SUPFAM" id="SSF56219">
    <property type="entry name" value="DNase I-like"/>
    <property type="match status" value="1"/>
</dbReference>